<keyword evidence="2" id="KW-0472">Membrane</keyword>
<feature type="transmembrane region" description="Helical" evidence="2">
    <location>
        <begin position="223"/>
        <end position="244"/>
    </location>
</feature>
<feature type="compositionally biased region" description="Basic and acidic residues" evidence="1">
    <location>
        <begin position="361"/>
        <end position="402"/>
    </location>
</feature>
<evidence type="ECO:0000313" key="3">
    <source>
        <dbReference type="EMBL" id="SFT46969.1"/>
    </source>
</evidence>
<evidence type="ECO:0000256" key="1">
    <source>
        <dbReference type="SAM" id="MobiDB-lite"/>
    </source>
</evidence>
<keyword evidence="4" id="KW-1185">Reference proteome</keyword>
<protein>
    <submittedName>
        <fullName evidence="3">Uncharacterized protein</fullName>
    </submittedName>
</protein>
<accession>A0A1I6Y8Y8</accession>
<keyword evidence="2" id="KW-0812">Transmembrane</keyword>
<dbReference type="RefSeq" id="WP_175529968.1">
    <property type="nucleotide sequence ID" value="NZ_FPAT01000002.1"/>
</dbReference>
<feature type="region of interest" description="Disordered" evidence="1">
    <location>
        <begin position="346"/>
        <end position="402"/>
    </location>
</feature>
<gene>
    <name evidence="3" type="ORF">SAMN04487904_102313</name>
</gene>
<feature type="transmembrane region" description="Helical" evidence="2">
    <location>
        <begin position="186"/>
        <end position="211"/>
    </location>
</feature>
<evidence type="ECO:0000313" key="4">
    <source>
        <dbReference type="Proteomes" id="UP000199165"/>
    </source>
</evidence>
<feature type="transmembrane region" description="Helical" evidence="2">
    <location>
        <begin position="308"/>
        <end position="329"/>
    </location>
</feature>
<organism evidence="3 4">
    <name type="scientific">Actinopolyspora righensis</name>
    <dbReference type="NCBI Taxonomy" id="995060"/>
    <lineage>
        <taxon>Bacteria</taxon>
        <taxon>Bacillati</taxon>
        <taxon>Actinomycetota</taxon>
        <taxon>Actinomycetes</taxon>
        <taxon>Actinopolysporales</taxon>
        <taxon>Actinopolysporaceae</taxon>
        <taxon>Actinopolyspora</taxon>
        <taxon>Actinopolyspora alba group</taxon>
    </lineage>
</organism>
<proteinExistence type="predicted"/>
<dbReference type="AlphaFoldDB" id="A0A1I6Y8Y8"/>
<name>A0A1I6Y8Y8_9ACTN</name>
<feature type="transmembrane region" description="Helical" evidence="2">
    <location>
        <begin position="264"/>
        <end position="288"/>
    </location>
</feature>
<evidence type="ECO:0000256" key="2">
    <source>
        <dbReference type="SAM" id="Phobius"/>
    </source>
</evidence>
<sequence length="402" mass="43972">MVSLGLVSDPDFPSHIADSLAESLPGYLTERLDEAEWSIEVVRDPVAAGRSSGKEILDATERQRRLHGWDYAVGVTDLPLRREKRPVLADIGQEHERVGVISLPALGGFQPQRRARQLLVSVLAELTGNNDRTDNGLYSPPTELLAPIRRERASSDSIAVRYRSTRRRGRARLLSGMVRSNTPWRLVLGMSGALAAALATSVFGLTSSTVWQIADMLGPFRRGVLVVLAVALMATWLIVTHKLWEKPRYTADREQRMLYNSSTVLTILTGVGCLYVVLFAANLAGSLFLIDPELLSSSLGGSIGAGNYVGLALAATSMGVAAGALGSGLEDDATVRRAAYGYREARRRANQQQAQEEQEEQEARTNQEAQADREERAAQEERQEQAESEEQSGRDSDTERGT</sequence>
<reference evidence="4" key="1">
    <citation type="submission" date="2016-10" db="EMBL/GenBank/DDBJ databases">
        <authorList>
            <person name="Varghese N."/>
            <person name="Submissions S."/>
        </authorList>
    </citation>
    <scope>NUCLEOTIDE SEQUENCE [LARGE SCALE GENOMIC DNA]</scope>
    <source>
        <strain evidence="4">DSM 45501</strain>
    </source>
</reference>
<keyword evidence="2" id="KW-1133">Transmembrane helix</keyword>
<dbReference type="EMBL" id="FPAT01000002">
    <property type="protein sequence ID" value="SFT46969.1"/>
    <property type="molecule type" value="Genomic_DNA"/>
</dbReference>
<dbReference type="Proteomes" id="UP000199165">
    <property type="component" value="Unassembled WGS sequence"/>
</dbReference>